<evidence type="ECO:0000313" key="5">
    <source>
        <dbReference type="Proteomes" id="UP000024332"/>
    </source>
</evidence>
<protein>
    <submittedName>
        <fullName evidence="4">Signal transduction protein</fullName>
    </submittedName>
</protein>
<dbReference type="PANTHER" id="PTHR48108:SF18">
    <property type="entry name" value="CBS DOMAIN-CONTAINING PROTEIN"/>
    <property type="match status" value="1"/>
</dbReference>
<evidence type="ECO:0000256" key="1">
    <source>
        <dbReference type="ARBA" id="ARBA00022737"/>
    </source>
</evidence>
<dbReference type="STRING" id="1160895.CM19_10315"/>
<accession>A0A031LMU1</accession>
<organism evidence="4 5">
    <name type="scientific">Candidatus Acidianus copahuensis</name>
    <dbReference type="NCBI Taxonomy" id="1160895"/>
    <lineage>
        <taxon>Archaea</taxon>
        <taxon>Thermoproteota</taxon>
        <taxon>Thermoprotei</taxon>
        <taxon>Sulfolobales</taxon>
        <taxon>Sulfolobaceae</taxon>
        <taxon>Acidianus</taxon>
    </lineage>
</organism>
<proteinExistence type="predicted"/>
<dbReference type="Pfam" id="PF00571">
    <property type="entry name" value="CBS"/>
    <property type="match status" value="3"/>
</dbReference>
<keyword evidence="1" id="KW-0677">Repeat</keyword>
<comment type="caution">
    <text evidence="4">The sequence shown here is derived from an EMBL/GenBank/DDBJ whole genome shotgun (WGS) entry which is preliminary data.</text>
</comment>
<evidence type="ECO:0000256" key="2">
    <source>
        <dbReference type="PROSITE-ProRule" id="PRU00703"/>
    </source>
</evidence>
<dbReference type="InterPro" id="IPR046342">
    <property type="entry name" value="CBS_dom_sf"/>
</dbReference>
<dbReference type="AlphaFoldDB" id="A0A031LMU1"/>
<dbReference type="InterPro" id="IPR000644">
    <property type="entry name" value="CBS_dom"/>
</dbReference>
<keyword evidence="2" id="KW-0129">CBS domain</keyword>
<evidence type="ECO:0000259" key="3">
    <source>
        <dbReference type="PROSITE" id="PS51371"/>
    </source>
</evidence>
<dbReference type="Gene3D" id="3.10.580.10">
    <property type="entry name" value="CBS-domain"/>
    <property type="match status" value="2"/>
</dbReference>
<dbReference type="PANTHER" id="PTHR48108">
    <property type="entry name" value="CBS DOMAIN-CONTAINING PROTEIN CBSX2, CHLOROPLASTIC"/>
    <property type="match status" value="1"/>
</dbReference>
<keyword evidence="5" id="KW-1185">Reference proteome</keyword>
<dbReference type="Proteomes" id="UP000024332">
    <property type="component" value="Unassembled WGS sequence"/>
</dbReference>
<feature type="domain" description="CBS" evidence="3">
    <location>
        <begin position="1"/>
        <end position="58"/>
    </location>
</feature>
<gene>
    <name evidence="4" type="ORF">CM19_10315</name>
</gene>
<dbReference type="PROSITE" id="PS51371">
    <property type="entry name" value="CBS"/>
    <property type="match status" value="2"/>
</dbReference>
<dbReference type="EMBL" id="JFZT01000048">
    <property type="protein sequence ID" value="EZQ03210.1"/>
    <property type="molecule type" value="Genomic_DNA"/>
</dbReference>
<evidence type="ECO:0000313" key="4">
    <source>
        <dbReference type="EMBL" id="EZQ03210.1"/>
    </source>
</evidence>
<sequence length="227" mass="26014">MIEGSEIISISCNSTVEEAIFFMKRNNIRRIVVICEDKIEGIFTVDEALSNLIYRSEERLGKISLKPAIKVKSSSYIDVVKSMIEQDVDSVIYKNKIITEKDVVFTYEWGDEYADSLSHEAISVEGFTSLVTAINIMVKQKIRHLPVIEREPLGMLSARDILYYYSEKLDLNVSVRDVMTPKIIEINKGTTMTEAVKIMKENNIGSLMTGLKIITLRDFIKYIYRHI</sequence>
<reference evidence="4 5" key="1">
    <citation type="submission" date="2014-03" db="EMBL/GenBank/DDBJ databases">
        <title>Draft genome sequence of the novel thermoacidophilic archaea Acidianus copahuensis ALE1 strain, isolated from Copahue volcanic area in Neuquen Argentina.</title>
        <authorList>
            <person name="Urbieta M.S."/>
            <person name="Rascovan N."/>
            <person name="Castro C."/>
            <person name="Revale S."/>
            <person name="Giaveno M.A."/>
            <person name="Vazquez M.P."/>
            <person name="Donati E.R."/>
        </authorList>
    </citation>
    <scope>NUCLEOTIDE SEQUENCE [LARGE SCALE GENOMIC DNA]</scope>
    <source>
        <strain evidence="4 5">ALE1</strain>
    </source>
</reference>
<name>A0A031LMU1_9CREN</name>
<dbReference type="SMART" id="SM00116">
    <property type="entry name" value="CBS"/>
    <property type="match status" value="3"/>
</dbReference>
<dbReference type="InterPro" id="IPR051462">
    <property type="entry name" value="CBS_domain-containing"/>
</dbReference>
<feature type="domain" description="CBS" evidence="3">
    <location>
        <begin position="117"/>
        <end position="171"/>
    </location>
</feature>
<dbReference type="SUPFAM" id="SSF54631">
    <property type="entry name" value="CBS-domain pair"/>
    <property type="match status" value="2"/>
</dbReference>